<keyword evidence="2" id="KW-1185">Reference proteome</keyword>
<dbReference type="AlphaFoldDB" id="A0A2N3LB12"/>
<keyword evidence="1" id="KW-0808">Transferase</keyword>
<evidence type="ECO:0000313" key="1">
    <source>
        <dbReference type="EMBL" id="PKR60043.1"/>
    </source>
</evidence>
<dbReference type="SUPFAM" id="SSF52402">
    <property type="entry name" value="Adenine nucleotide alpha hydrolases-like"/>
    <property type="match status" value="1"/>
</dbReference>
<dbReference type="NCBIfam" id="TIGR03573">
    <property type="entry name" value="WbuX"/>
    <property type="match status" value="1"/>
</dbReference>
<gene>
    <name evidence="1" type="ORF">COO92_01330</name>
</gene>
<dbReference type="InterPro" id="IPR020022">
    <property type="entry name" value="N-acetyl_sugar_amidoTrfase"/>
</dbReference>
<comment type="caution">
    <text evidence="1">The sequence shown here is derived from an EMBL/GenBank/DDBJ whole genome shotgun (WGS) entry which is preliminary data.</text>
</comment>
<protein>
    <submittedName>
        <fullName evidence="1">N-acetyl sugar amidotransferase</fullName>
    </submittedName>
</protein>
<accession>A0A2N3LB12</accession>
<proteinExistence type="predicted"/>
<name>A0A2N3LB12_9PROT</name>
<dbReference type="EMBL" id="NXGX01000001">
    <property type="protein sequence ID" value="PKR60043.1"/>
    <property type="molecule type" value="Genomic_DNA"/>
</dbReference>
<evidence type="ECO:0000313" key="2">
    <source>
        <dbReference type="Proteomes" id="UP000233332"/>
    </source>
</evidence>
<reference evidence="1 2" key="1">
    <citation type="submission" date="2017-09" db="EMBL/GenBank/DDBJ databases">
        <title>Biodiversity and function of Thalassospira species in the particle-attached aromatic-hydrocarbon-degrading consortia from the surface seawater of the China South Sea.</title>
        <authorList>
            <person name="Dong C."/>
            <person name="Lai Q."/>
            <person name="Shao Z."/>
        </authorList>
    </citation>
    <scope>NUCLEOTIDE SEQUENCE [LARGE SCALE GENOMIC DNA]</scope>
    <source>
        <strain evidence="1 2">139Z-12</strain>
    </source>
</reference>
<dbReference type="GO" id="GO:0016740">
    <property type="term" value="F:transferase activity"/>
    <property type="evidence" value="ECO:0007669"/>
    <property type="project" value="UniProtKB-KW"/>
</dbReference>
<sequence length="392" mass="44794">MRTGGHSVKYCKNCVEPDTRPGQVFTEDGLCTPCAYSLSYDAAEWDRRRAELAKIVEWAKSRRSPMGYDCIVGVSGGKDSTRLAYFAREVGMNPLLVSFVYPPMQQTDLGACNLTNLIHKGFDVITVQPSPEVFRRAIKHSFVKLGNWVNPSDLALYASIPRTALQNNIPLACAGENPFVTVGSGSGSRDGDATNVVSMNTLRGGDISPYLDDYNTEEKMFLFRFPEKERILKNDLKLIYLGYYIEDYDQENNARFAVERGMKVREGKDADPARTGFLHNHTMLDEDFVIVNQFVKYLKLGFGQTAQQVALDIRAGRLTRDEGIELCRKFDGKCDIDYIRRFCKFVDMPEEEFWDLVEGFRNRDIWEIRDNNWHLKEKLETSWEMAQRLDSA</sequence>
<dbReference type="Proteomes" id="UP000233332">
    <property type="component" value="Unassembled WGS sequence"/>
</dbReference>
<organism evidence="1 2">
    <name type="scientific">Thalassospira lohafexi</name>
    <dbReference type="NCBI Taxonomy" id="744227"/>
    <lineage>
        <taxon>Bacteria</taxon>
        <taxon>Pseudomonadati</taxon>
        <taxon>Pseudomonadota</taxon>
        <taxon>Alphaproteobacteria</taxon>
        <taxon>Rhodospirillales</taxon>
        <taxon>Thalassospiraceae</taxon>
        <taxon>Thalassospira</taxon>
    </lineage>
</organism>